<dbReference type="CDD" id="cd18870">
    <property type="entry name" value="NUDIX_AcylCoAdiphos_Nudt19"/>
    <property type="match status" value="1"/>
</dbReference>
<dbReference type="SUPFAM" id="SSF55811">
    <property type="entry name" value="Nudix"/>
    <property type="match status" value="1"/>
</dbReference>
<dbReference type="PROSITE" id="PS51462">
    <property type="entry name" value="NUDIX"/>
    <property type="match status" value="1"/>
</dbReference>
<evidence type="ECO:0000256" key="6">
    <source>
        <dbReference type="ARBA" id="ARBA00023211"/>
    </source>
</evidence>
<dbReference type="Proteomes" id="UP001304769">
    <property type="component" value="Unassembled WGS sequence"/>
</dbReference>
<dbReference type="EC" id="3.6.-.-" evidence="9"/>
<name>A0ABU5T7X9_9MICC</name>
<comment type="cofactor">
    <cofactor evidence="2">
        <name>Mg(2+)</name>
        <dbReference type="ChEBI" id="CHEBI:18420"/>
    </cofactor>
</comment>
<protein>
    <submittedName>
        <fullName evidence="9">NUDIX hydrolase</fullName>
        <ecNumber evidence="9">3.6.-.-</ecNumber>
    </submittedName>
</protein>
<evidence type="ECO:0000256" key="4">
    <source>
        <dbReference type="ARBA" id="ARBA00022801"/>
    </source>
</evidence>
<keyword evidence="3" id="KW-0479">Metal-binding</keyword>
<comment type="caution">
    <text evidence="9">The sequence shown here is derived from an EMBL/GenBank/DDBJ whole genome shotgun (WGS) entry which is preliminary data.</text>
</comment>
<dbReference type="GO" id="GO:0016787">
    <property type="term" value="F:hydrolase activity"/>
    <property type="evidence" value="ECO:0007669"/>
    <property type="project" value="UniProtKB-KW"/>
</dbReference>
<keyword evidence="5" id="KW-0460">Magnesium</keyword>
<dbReference type="PANTHER" id="PTHR12318">
    <property type="entry name" value="TESTOSTERONE-REGULATED PROTEIN RP2"/>
    <property type="match status" value="1"/>
</dbReference>
<keyword evidence="10" id="KW-1185">Reference proteome</keyword>
<dbReference type="PANTHER" id="PTHR12318:SF0">
    <property type="entry name" value="ACYL-COENZYME A DIPHOSPHATASE NUDT19"/>
    <property type="match status" value="1"/>
</dbReference>
<comment type="cofactor">
    <cofactor evidence="1">
        <name>Mn(2+)</name>
        <dbReference type="ChEBI" id="CHEBI:29035"/>
    </cofactor>
</comment>
<dbReference type="Pfam" id="PF00293">
    <property type="entry name" value="NUDIX"/>
    <property type="match status" value="1"/>
</dbReference>
<organism evidence="9 10">
    <name type="scientific">Sinomonas terricola</name>
    <dbReference type="NCBI Taxonomy" id="3110330"/>
    <lineage>
        <taxon>Bacteria</taxon>
        <taxon>Bacillati</taxon>
        <taxon>Actinomycetota</taxon>
        <taxon>Actinomycetes</taxon>
        <taxon>Micrococcales</taxon>
        <taxon>Micrococcaceae</taxon>
        <taxon>Sinomonas</taxon>
    </lineage>
</organism>
<proteinExistence type="predicted"/>
<dbReference type="InterPro" id="IPR000086">
    <property type="entry name" value="NUDIX_hydrolase_dom"/>
</dbReference>
<dbReference type="Gene3D" id="3.90.79.10">
    <property type="entry name" value="Nucleoside Triphosphate Pyrophosphohydrolase"/>
    <property type="match status" value="2"/>
</dbReference>
<gene>
    <name evidence="9" type="ORF">SPF06_13730</name>
</gene>
<evidence type="ECO:0000256" key="7">
    <source>
        <dbReference type="SAM" id="MobiDB-lite"/>
    </source>
</evidence>
<keyword evidence="6" id="KW-0464">Manganese</keyword>
<dbReference type="InterPro" id="IPR039121">
    <property type="entry name" value="NUDT19"/>
</dbReference>
<evidence type="ECO:0000256" key="1">
    <source>
        <dbReference type="ARBA" id="ARBA00001936"/>
    </source>
</evidence>
<evidence type="ECO:0000256" key="2">
    <source>
        <dbReference type="ARBA" id="ARBA00001946"/>
    </source>
</evidence>
<evidence type="ECO:0000259" key="8">
    <source>
        <dbReference type="PROSITE" id="PS51462"/>
    </source>
</evidence>
<dbReference type="InterPro" id="IPR015797">
    <property type="entry name" value="NUDIX_hydrolase-like_dom_sf"/>
</dbReference>
<keyword evidence="4 9" id="KW-0378">Hydrolase</keyword>
<evidence type="ECO:0000313" key="10">
    <source>
        <dbReference type="Proteomes" id="UP001304769"/>
    </source>
</evidence>
<evidence type="ECO:0000313" key="9">
    <source>
        <dbReference type="EMBL" id="MEA5455790.1"/>
    </source>
</evidence>
<feature type="region of interest" description="Disordered" evidence="7">
    <location>
        <begin position="45"/>
        <end position="74"/>
    </location>
</feature>
<dbReference type="EMBL" id="JAYGGQ010000010">
    <property type="protein sequence ID" value="MEA5455790.1"/>
    <property type="molecule type" value="Genomic_DNA"/>
</dbReference>
<reference evidence="9 10" key="1">
    <citation type="submission" date="2023-12" db="EMBL/GenBank/DDBJ databases">
        <title>Sinomonas terricola sp. nov, isolated from litchi orchard soil in Guangdong, PR China.</title>
        <authorList>
            <person name="Jiaxin W."/>
            <person name="Yang Z."/>
            <person name="Honghui Z."/>
        </authorList>
    </citation>
    <scope>NUCLEOTIDE SEQUENCE [LARGE SCALE GENOMIC DNA]</scope>
    <source>
        <strain evidence="9 10">JGH33</strain>
    </source>
</reference>
<evidence type="ECO:0000256" key="3">
    <source>
        <dbReference type="ARBA" id="ARBA00022723"/>
    </source>
</evidence>
<dbReference type="RefSeq" id="WP_323279672.1">
    <property type="nucleotide sequence ID" value="NZ_JAYGGQ010000010.1"/>
</dbReference>
<feature type="domain" description="Nudix hydrolase" evidence="8">
    <location>
        <begin position="7"/>
        <end position="169"/>
    </location>
</feature>
<evidence type="ECO:0000256" key="5">
    <source>
        <dbReference type="ARBA" id="ARBA00022842"/>
    </source>
</evidence>
<accession>A0ABU5T7X9</accession>
<sequence>MPESTAPADAATVVILRDGSGPDGEARVEVLLLERHGRGSFAGAWAFPGGRVDPEDAHPGDPAPSPADDDDGAAPAAVPLAVRRAAVRETSEETGLALRDADLVDLSCWIPPQRVERRLRTWFFLAADPGGEIVLNDAEHVAFGWITPATALKRHAAGELMLFPPTWVTLHGLLDAETAALALAEAAARRPGRYASVQLFGEDGRIEAVMWPGDSQYGDPAAAGTARHRLTLTALPWVYERTPPPSTAP</sequence>